<organism evidence="1 2">
    <name type="scientific">Arenibacter palladensis</name>
    <dbReference type="NCBI Taxonomy" id="237373"/>
    <lineage>
        <taxon>Bacteria</taxon>
        <taxon>Pseudomonadati</taxon>
        <taxon>Bacteroidota</taxon>
        <taxon>Flavobacteriia</taxon>
        <taxon>Flavobacteriales</taxon>
        <taxon>Flavobacteriaceae</taxon>
        <taxon>Arenibacter</taxon>
    </lineage>
</organism>
<dbReference type="Proteomes" id="UP000184406">
    <property type="component" value="Unassembled WGS sequence"/>
</dbReference>
<protein>
    <submittedName>
        <fullName evidence="1">Starch-binding associating with outer membrane</fullName>
    </submittedName>
</protein>
<evidence type="ECO:0000313" key="1">
    <source>
        <dbReference type="EMBL" id="SHF78794.1"/>
    </source>
</evidence>
<dbReference type="EMBL" id="FQUX01000007">
    <property type="protein sequence ID" value="SHF78794.1"/>
    <property type="molecule type" value="Genomic_DNA"/>
</dbReference>
<dbReference type="Pfam" id="PF12771">
    <property type="entry name" value="SusD-like_2"/>
    <property type="match status" value="1"/>
</dbReference>
<dbReference type="InterPro" id="IPR041662">
    <property type="entry name" value="SusD-like_2"/>
</dbReference>
<dbReference type="Gene3D" id="1.25.40.390">
    <property type="match status" value="1"/>
</dbReference>
<evidence type="ECO:0000313" key="2">
    <source>
        <dbReference type="Proteomes" id="UP000184406"/>
    </source>
</evidence>
<gene>
    <name evidence="1" type="ORF">SAMN03080594_107140</name>
</gene>
<dbReference type="SUPFAM" id="SSF48452">
    <property type="entry name" value="TPR-like"/>
    <property type="match status" value="1"/>
</dbReference>
<dbReference type="RefSeq" id="WP_178347024.1">
    <property type="nucleotide sequence ID" value="NZ_FQUX01000007.1"/>
</dbReference>
<keyword evidence="2" id="KW-1185">Reference proteome</keyword>
<reference evidence="2" key="1">
    <citation type="submission" date="2016-11" db="EMBL/GenBank/DDBJ databases">
        <authorList>
            <person name="Varghese N."/>
            <person name="Submissions S."/>
        </authorList>
    </citation>
    <scope>NUCLEOTIDE SEQUENCE [LARGE SCALE GENOMIC DNA]</scope>
    <source>
        <strain evidence="2">DSM 17539</strain>
    </source>
</reference>
<dbReference type="InterPro" id="IPR011990">
    <property type="entry name" value="TPR-like_helical_dom_sf"/>
</dbReference>
<sequence length="491" mass="54160">MQTICNTIRTKIVVAVGIGMLFLSCEGHLEDLYDNPNAVTNIDDSALFTKAVRSLFQGTADNGSSHFAGMHAHYYVAGSTWRAPDQYGDGHDQDYNSILNDGYSGSIRHIEEVLELTSTSSTPNNVRNALAHIIAVLGYAKVTDAFGDVPYTEGGKGKSQDILLPKYDTQESIYKDMIIRLTNSIAILKTADPAMAYPNSDPIYNNDLGKWVRFANSVRLRLAMRLRYADNDLSQSTVAQCLSDPLMESPEHDAFMIETEGTGNAWYTRRTGFPSIKMSTFLIDQLQSTNDPRLSVFVSQDANGEYSGIVNGLTDQAFGNSNFANLSDMGLALSSPESKLYVMTAAETWLLRAEAALAYDNDPAQANILYRKGIEISLKQWEVDDTEIIGFMASPTATLSGVNDEEQIGIQMWLALTPNYFEGWSHIRRTGYPVIPLRTSENLSAGATNGIMPSRFNYSSFELGSNSSNVQEAISRQGANKIDTPVWWDKN</sequence>
<dbReference type="AlphaFoldDB" id="A0A1M5EI44"/>
<accession>A0A1M5EI44</accession>
<proteinExistence type="predicted"/>
<name>A0A1M5EI44_9FLAO</name>